<evidence type="ECO:0000259" key="3">
    <source>
        <dbReference type="PROSITE" id="PS50801"/>
    </source>
</evidence>
<comment type="caution">
    <text evidence="4">The sequence shown here is derived from an EMBL/GenBank/DDBJ whole genome shotgun (WGS) entry which is preliminary data.</text>
</comment>
<protein>
    <recommendedName>
        <fullName evidence="2">Anti-sigma factor antagonist</fullName>
    </recommendedName>
</protein>
<dbReference type="SUPFAM" id="SSF52091">
    <property type="entry name" value="SpoIIaa-like"/>
    <property type="match status" value="1"/>
</dbReference>
<organism evidence="4 5">
    <name type="scientific">Microbacterium oxydans</name>
    <dbReference type="NCBI Taxonomy" id="82380"/>
    <lineage>
        <taxon>Bacteria</taxon>
        <taxon>Bacillati</taxon>
        <taxon>Actinomycetota</taxon>
        <taxon>Actinomycetes</taxon>
        <taxon>Micrococcales</taxon>
        <taxon>Microbacteriaceae</taxon>
        <taxon>Microbacterium</taxon>
    </lineage>
</organism>
<dbReference type="RefSeq" id="WP_045263921.1">
    <property type="nucleotide sequence ID" value="NZ_JYIV01000026.1"/>
</dbReference>
<dbReference type="InterPro" id="IPR036513">
    <property type="entry name" value="STAS_dom_sf"/>
</dbReference>
<reference evidence="4 5" key="1">
    <citation type="submission" date="2015-02" db="EMBL/GenBank/DDBJ databases">
        <title>Draft genome sequences of ten Microbacterium spp. with emphasis on heavy metal contaminated environments.</title>
        <authorList>
            <person name="Corretto E."/>
        </authorList>
    </citation>
    <scope>NUCLEOTIDE SEQUENCE [LARGE SCALE GENOMIC DNA]</scope>
    <source>
        <strain evidence="4 5">BEL163</strain>
    </source>
</reference>
<proteinExistence type="inferred from homology"/>
<feature type="domain" description="STAS" evidence="3">
    <location>
        <begin position="1"/>
        <end position="110"/>
    </location>
</feature>
<dbReference type="InterPro" id="IPR002645">
    <property type="entry name" value="STAS_dom"/>
</dbReference>
<evidence type="ECO:0000313" key="4">
    <source>
        <dbReference type="EMBL" id="KJL22174.1"/>
    </source>
</evidence>
<dbReference type="Gene3D" id="3.30.750.24">
    <property type="entry name" value="STAS domain"/>
    <property type="match status" value="1"/>
</dbReference>
<sequence>MNVTTDTRDGYAVVTITGRLTASGAPMLRNAVSDLIAGGEPNVAIDLSGTEFVDSSGLGALIGGLKSARVAGGDLRIAAVPEAVRTVLHLTNLDRVLRDYPTPESAFDGR</sequence>
<dbReference type="PATRIC" id="fig|82380.10.peg.2065"/>
<dbReference type="OrthoDB" id="9793697at2"/>
<dbReference type="NCBIfam" id="TIGR00377">
    <property type="entry name" value="ant_ant_sig"/>
    <property type="match status" value="1"/>
</dbReference>
<evidence type="ECO:0000313" key="5">
    <source>
        <dbReference type="Proteomes" id="UP000033725"/>
    </source>
</evidence>
<comment type="similarity">
    <text evidence="1 2">Belongs to the anti-sigma-factor antagonist family.</text>
</comment>
<dbReference type="EMBL" id="JYIV01000026">
    <property type="protein sequence ID" value="KJL22174.1"/>
    <property type="molecule type" value="Genomic_DNA"/>
</dbReference>
<dbReference type="CDD" id="cd07043">
    <property type="entry name" value="STAS_anti-anti-sigma_factors"/>
    <property type="match status" value="1"/>
</dbReference>
<dbReference type="InterPro" id="IPR003658">
    <property type="entry name" value="Anti-sigma_ant"/>
</dbReference>
<accession>A0A0F0KP11</accession>
<dbReference type="Pfam" id="PF01740">
    <property type="entry name" value="STAS"/>
    <property type="match status" value="1"/>
</dbReference>
<gene>
    <name evidence="4" type="primary">rsbV</name>
    <name evidence="4" type="ORF">RN51_02054</name>
</gene>
<name>A0A0F0KP11_9MICO</name>
<evidence type="ECO:0000256" key="2">
    <source>
        <dbReference type="RuleBase" id="RU003749"/>
    </source>
</evidence>
<dbReference type="GO" id="GO:0043856">
    <property type="term" value="F:anti-sigma factor antagonist activity"/>
    <property type="evidence" value="ECO:0007669"/>
    <property type="project" value="InterPro"/>
</dbReference>
<dbReference type="PANTHER" id="PTHR33495">
    <property type="entry name" value="ANTI-SIGMA FACTOR ANTAGONIST TM_1081-RELATED-RELATED"/>
    <property type="match status" value="1"/>
</dbReference>
<dbReference type="PROSITE" id="PS50801">
    <property type="entry name" value="STAS"/>
    <property type="match status" value="1"/>
</dbReference>
<dbReference type="AlphaFoldDB" id="A0A0F0KP11"/>
<dbReference type="PANTHER" id="PTHR33495:SF2">
    <property type="entry name" value="ANTI-SIGMA FACTOR ANTAGONIST TM_1081-RELATED"/>
    <property type="match status" value="1"/>
</dbReference>
<evidence type="ECO:0000256" key="1">
    <source>
        <dbReference type="ARBA" id="ARBA00009013"/>
    </source>
</evidence>
<dbReference type="Proteomes" id="UP000033725">
    <property type="component" value="Unassembled WGS sequence"/>
</dbReference>